<dbReference type="InterPro" id="IPR001936">
    <property type="entry name" value="RasGAP_dom"/>
</dbReference>
<evidence type="ECO:0000313" key="5">
    <source>
        <dbReference type="EMBL" id="CAK7893026.1"/>
    </source>
</evidence>
<feature type="domain" description="Ras-GAP" evidence="3">
    <location>
        <begin position="926"/>
        <end position="1150"/>
    </location>
</feature>
<evidence type="ECO:0000259" key="4">
    <source>
        <dbReference type="PROSITE" id="PS50021"/>
    </source>
</evidence>
<dbReference type="Gene3D" id="1.10.418.10">
    <property type="entry name" value="Calponin-like domain"/>
    <property type="match status" value="1"/>
</dbReference>
<proteinExistence type="predicted"/>
<dbReference type="Proteomes" id="UP001497600">
    <property type="component" value="Chromosome A"/>
</dbReference>
<dbReference type="SUPFAM" id="SSF48350">
    <property type="entry name" value="GTPase activation domain, GAP"/>
    <property type="match status" value="1"/>
</dbReference>
<dbReference type="SUPFAM" id="SSF143885">
    <property type="entry name" value="RGC domain-like"/>
    <property type="match status" value="1"/>
</dbReference>
<dbReference type="SMART" id="SM00033">
    <property type="entry name" value="CH"/>
    <property type="match status" value="1"/>
</dbReference>
<feature type="region of interest" description="Disordered" evidence="2">
    <location>
        <begin position="124"/>
        <end position="147"/>
    </location>
</feature>
<dbReference type="Pfam" id="PF00307">
    <property type="entry name" value="CH"/>
    <property type="match status" value="1"/>
</dbReference>
<dbReference type="InterPro" id="IPR001715">
    <property type="entry name" value="CH_dom"/>
</dbReference>
<accession>A0ABP0E688</accession>
<evidence type="ECO:0000259" key="3">
    <source>
        <dbReference type="PROSITE" id="PS50018"/>
    </source>
</evidence>
<organism evidence="5 6">
    <name type="scientific">[Candida] anglica</name>
    <dbReference type="NCBI Taxonomy" id="148631"/>
    <lineage>
        <taxon>Eukaryota</taxon>
        <taxon>Fungi</taxon>
        <taxon>Dikarya</taxon>
        <taxon>Ascomycota</taxon>
        <taxon>Saccharomycotina</taxon>
        <taxon>Pichiomycetes</taxon>
        <taxon>Debaryomycetaceae</taxon>
        <taxon>Kurtzmaniella</taxon>
    </lineage>
</organism>
<dbReference type="Pfam" id="PF03836">
    <property type="entry name" value="RasGAP_C"/>
    <property type="match status" value="1"/>
</dbReference>
<dbReference type="PROSITE" id="PS50021">
    <property type="entry name" value="CH"/>
    <property type="match status" value="1"/>
</dbReference>
<dbReference type="Gene3D" id="1.10.506.10">
    <property type="entry name" value="GTPase Activation - p120gap, domain 1"/>
    <property type="match status" value="1"/>
</dbReference>
<gene>
    <name evidence="5" type="primary">IQG1</name>
    <name evidence="5" type="ORF">CAAN4_A05490</name>
</gene>
<dbReference type="PANTHER" id="PTHR14149">
    <property type="entry name" value="RAS GTPASE-ACTIVATING PROTEIN WITH IQ MOTIF"/>
    <property type="match status" value="1"/>
</dbReference>
<dbReference type="SUPFAM" id="SSF47576">
    <property type="entry name" value="Calponin-homology domain, CH-domain"/>
    <property type="match status" value="1"/>
</dbReference>
<dbReference type="InterPro" id="IPR036872">
    <property type="entry name" value="CH_dom_sf"/>
</dbReference>
<sequence length="1582" mass="180727">MKNVALRYLESLDAEDTSPRFPLQPSLKYNASPSPLKSKGGEDLDRLEREMSSNVGGGNGSPSRTGLIRTRFESPSATVSSFKSPRAQSPGIVPESNTPTRAGINEKPAWMRALANKNAKLSPLKQQIGSATSNDSTSISQPSSPTKGNQGYEYLCRVQAIKNWMEKILQEEITQTPAELISYIRNGIHLAKLSNLVLPTTRKVFTNDSKLQFKHTENINRFFQLLDYMNVPDLFRFELTDLYDAKNVPKVWFCLHALSYTLSKSDPSLPQMEDLVGTEQFSDEDIKTATRALIGAGLPNFANASSTGNGESSYFNRALSPTKLTDLRRPSMSSSTTTKEQESPRVVQPPPVEITVQAPPEEEDPFREASPVSPPPEVLEYTIPEPPTTVAKDSTFYTPEIDEQLSNIVKIQSLVRGSNFRYRMFVDRIMLRSFGDELNELVSIIRGNLSRNVTIHEHRTELLFFKDDIIQLQAAARRKLSSRRRIQFDGKTDEQYSTLRLQSLYRAKQIRDSYIDTRIKLSKNQDGVLALQSLIRRNKIYQKSKVVLENKNTIESSLVELQSAARRTLYKRLKNTTVIKNSAISGNLVRFQSIIRGAKVRNNVSKTRIRVFKSLKQIHELQSIARGAISRTKLCNSVLITLIDEDWAFNELFAKVRGNAVRREVSHKKAVLNEVETSSIIPIQSAFRGIFVRFEKEVTMEDLYENIHQLIELQSITRAQKVRSQLEGIDSYYKSHIDQVIKAQAIIKSNFTQRAYKSLINMKNPPLSVIKRFAYLLTDNDVDYREEMSLAELKDQIIETSKSNEELEQQIENLDIKLSLLDKNKISVEEFLRHKNKYKTYRPSGSENGGITSSGLSINDQNLEKSSRDRLELYQSMFYLLQTNPIYFLRLLVTERDEGSDQLPALCGLISEMFPIKNSAIDHHSREEYFLVKFICSIMKNDIEQTCRNISDITKSQHVLWLDFFLRFNNHTYQRQHLKGIIGRIVTEVVEEEHVDFESDPSEIHRRIREREIKVHGSSNREASLAPQVAIKDPEVSGKFVENLMALREFTTDTLDLLGKNIHRIPLHIKIISRHAYELSRLQYPDKSDNQHLAVAGVILAKHYVAAIFSYPENYGIAISYSGQNYETPATRRTRENLKHLGRVLLQAFSLKPFSDNFLKPLNEYLGSNVDTVSSIIKRVIDVQVMETEYDLNQYDDVIAHERPRLTLKVSDMLQLAKLIRGNLEVVAPSVDDQLHAIATKIDDLADSARDFVALAELGRVTLSLNPTTQEESVHDSKTRVLFAQAKRSVLYIIRIQDGRGLLELLISGIGPQHEAKFREIVSQERREAEESIDNQTKKPYYKTSLGDLSTISYRDLKKMALEIILRLEKANQLTRKNSFQDLLNEIAVDIKTKHSRRISRKSHMEIAEASSSKLKRKEQFLKKQLADYNRHVEEVLSQLQSKPKDRKIFSIIPVFSKQYFYHRELRKNNRLPKFGSYKYSAKKLMDQGILKDFSGIVGQKYASSSKLDFMFSCHEAGKFSIEAASGSVNIPGAYNTVSLDELLNLQYESKPTLELFDGVVSFDTQNLMGFIFRKFYDVKRE</sequence>
<feature type="compositionally biased region" description="Basic and acidic residues" evidence="2">
    <location>
        <begin position="39"/>
        <end position="51"/>
    </location>
</feature>
<dbReference type="InterPro" id="IPR008936">
    <property type="entry name" value="Rho_GTPase_activation_prot"/>
</dbReference>
<dbReference type="PROSITE" id="PS50096">
    <property type="entry name" value="IQ"/>
    <property type="match status" value="1"/>
</dbReference>
<feature type="region of interest" description="Disordered" evidence="2">
    <location>
        <begin position="1"/>
        <end position="103"/>
    </location>
</feature>
<feature type="domain" description="Calponin-homology (CH)" evidence="4">
    <location>
        <begin position="155"/>
        <end position="262"/>
    </location>
</feature>
<evidence type="ECO:0000256" key="1">
    <source>
        <dbReference type="SAM" id="Coils"/>
    </source>
</evidence>
<dbReference type="PROSITE" id="PS50018">
    <property type="entry name" value="RAS_GTPASE_ACTIV_2"/>
    <property type="match status" value="1"/>
</dbReference>
<keyword evidence="1" id="KW-0175">Coiled coil</keyword>
<protein>
    <submittedName>
        <fullName evidence="5">Ras GTPase-activating-like protein Iqg1p</fullName>
    </submittedName>
</protein>
<keyword evidence="6" id="KW-1185">Reference proteome</keyword>
<dbReference type="CDD" id="cd12206">
    <property type="entry name" value="RasGAP_IQGAP_related"/>
    <property type="match status" value="1"/>
</dbReference>
<feature type="region of interest" description="Disordered" evidence="2">
    <location>
        <begin position="325"/>
        <end position="391"/>
    </location>
</feature>
<feature type="coiled-coil region" evidence="1">
    <location>
        <begin position="790"/>
        <end position="824"/>
    </location>
</feature>
<feature type="compositionally biased region" description="Polar residues" evidence="2">
    <location>
        <begin position="73"/>
        <end position="87"/>
    </location>
</feature>
<reference evidence="5 6" key="1">
    <citation type="submission" date="2024-01" db="EMBL/GenBank/DDBJ databases">
        <authorList>
            <consortium name="Genoscope - CEA"/>
            <person name="William W."/>
        </authorList>
    </citation>
    <scope>NUCLEOTIDE SEQUENCE [LARGE SCALE GENOMIC DNA]</scope>
    <source>
        <strain evidence="5 6">29B2s-10</strain>
    </source>
</reference>
<dbReference type="EMBL" id="OZ004253">
    <property type="protein sequence ID" value="CAK7893026.1"/>
    <property type="molecule type" value="Genomic_DNA"/>
</dbReference>
<name>A0ABP0E688_9ASCO</name>
<evidence type="ECO:0000256" key="2">
    <source>
        <dbReference type="SAM" id="MobiDB-lite"/>
    </source>
</evidence>
<dbReference type="CDD" id="cd21206">
    <property type="entry name" value="CH_IQGAP"/>
    <property type="match status" value="1"/>
</dbReference>
<dbReference type="InterPro" id="IPR000593">
    <property type="entry name" value="RasGAP_C"/>
</dbReference>
<dbReference type="PANTHER" id="PTHR14149:SF14">
    <property type="entry name" value="CALPONIN-HOMOLOGY (CH) DOMAIN-CONTAINING PROTEIN"/>
    <property type="match status" value="1"/>
</dbReference>
<dbReference type="Pfam" id="PF00616">
    <property type="entry name" value="RasGAP"/>
    <property type="match status" value="1"/>
</dbReference>
<evidence type="ECO:0000313" key="6">
    <source>
        <dbReference type="Proteomes" id="UP001497600"/>
    </source>
</evidence>